<dbReference type="Gene3D" id="3.30.700.10">
    <property type="entry name" value="Glycoprotein, Type 4 Pilin"/>
    <property type="match status" value="1"/>
</dbReference>
<evidence type="ECO:0008006" key="4">
    <source>
        <dbReference type="Google" id="ProtNLM"/>
    </source>
</evidence>
<dbReference type="Pfam" id="PF07963">
    <property type="entry name" value="N_methyl"/>
    <property type="match status" value="1"/>
</dbReference>
<dbReference type="NCBIfam" id="TIGR02532">
    <property type="entry name" value="IV_pilin_GFxxxE"/>
    <property type="match status" value="1"/>
</dbReference>
<dbReference type="AlphaFoldDB" id="A0AAI9K2R9"/>
<keyword evidence="1" id="KW-0812">Transmembrane</keyword>
<proteinExistence type="predicted"/>
<dbReference type="SUPFAM" id="SSF54523">
    <property type="entry name" value="Pili subunits"/>
    <property type="match status" value="1"/>
</dbReference>
<protein>
    <recommendedName>
        <fullName evidence="4">Prepilin-type N-terminal cleavage/methylation domain-containing protein</fullName>
    </recommendedName>
</protein>
<keyword evidence="1" id="KW-0472">Membrane</keyword>
<evidence type="ECO:0000313" key="2">
    <source>
        <dbReference type="EMBL" id="GFO94117.1"/>
    </source>
</evidence>
<dbReference type="InterPro" id="IPR012902">
    <property type="entry name" value="N_methyl_site"/>
</dbReference>
<dbReference type="RefSeq" id="WP_022216705.1">
    <property type="nucleotide sequence ID" value="NZ_BLYL01000005.1"/>
</dbReference>
<sequence>MKNGIKSNNGYTLIEMIIVIAIIAVMSGVGFLTISSIRASQATASLQKFDSELSALEMRTRTQKSGEAVRIVQNGANYDIFYGICADGRAESFTANSSAPDKVLERVTIYYADDYDADSVTTPLSEQVIIIRKSDSQVLTGYGEYRFCKYNSNNTVGRVNLNQYTGGHTYGKN</sequence>
<dbReference type="EMBL" id="BLYL01000005">
    <property type="protein sequence ID" value="GFO94117.1"/>
    <property type="molecule type" value="Genomic_DNA"/>
</dbReference>
<feature type="transmembrane region" description="Helical" evidence="1">
    <location>
        <begin position="12"/>
        <end position="34"/>
    </location>
</feature>
<gene>
    <name evidence="2" type="ORF">COEU31_11630</name>
</gene>
<name>A0AAI9K2R9_9FIRM</name>
<keyword evidence="1" id="KW-1133">Transmembrane helix</keyword>
<dbReference type="InterPro" id="IPR045584">
    <property type="entry name" value="Pilin-like"/>
</dbReference>
<dbReference type="Proteomes" id="UP000660047">
    <property type="component" value="Unassembled WGS sequence"/>
</dbReference>
<organism evidence="2 3">
    <name type="scientific">Coprococcus eutactus</name>
    <dbReference type="NCBI Taxonomy" id="33043"/>
    <lineage>
        <taxon>Bacteria</taxon>
        <taxon>Bacillati</taxon>
        <taxon>Bacillota</taxon>
        <taxon>Clostridia</taxon>
        <taxon>Lachnospirales</taxon>
        <taxon>Lachnospiraceae</taxon>
        <taxon>Coprococcus</taxon>
    </lineage>
</organism>
<reference evidence="2" key="1">
    <citation type="submission" date="2020-06" db="EMBL/GenBank/DDBJ databases">
        <title>Characterization of fructooligosaccharide metabolism and fructooligosaccharide-degrading enzymes in human commensal butyrate producers.</title>
        <authorList>
            <person name="Tanno H."/>
            <person name="Fujii T."/>
            <person name="Hirano K."/>
            <person name="Maeno S."/>
            <person name="Tonozuka T."/>
            <person name="Sakamoto M."/>
            <person name="Ohkuma M."/>
            <person name="Tochio T."/>
            <person name="Endo A."/>
        </authorList>
    </citation>
    <scope>NUCLEOTIDE SEQUENCE</scope>
    <source>
        <strain evidence="2">JCM 31265</strain>
    </source>
</reference>
<evidence type="ECO:0000256" key="1">
    <source>
        <dbReference type="SAM" id="Phobius"/>
    </source>
</evidence>
<accession>A0AAI9K2R9</accession>
<evidence type="ECO:0000313" key="3">
    <source>
        <dbReference type="Proteomes" id="UP000660047"/>
    </source>
</evidence>
<comment type="caution">
    <text evidence="2">The sequence shown here is derived from an EMBL/GenBank/DDBJ whole genome shotgun (WGS) entry which is preliminary data.</text>
</comment>